<dbReference type="KEGG" id="gog:C1280_24900"/>
<name>A0A2Z3H6F1_9BACT</name>
<keyword evidence="3" id="KW-1185">Reference proteome</keyword>
<evidence type="ECO:0000313" key="2">
    <source>
        <dbReference type="EMBL" id="AWM39922.1"/>
    </source>
</evidence>
<reference evidence="2 3" key="1">
    <citation type="submission" date="2018-01" db="EMBL/GenBank/DDBJ databases">
        <title>G. obscuriglobus.</title>
        <authorList>
            <person name="Franke J."/>
            <person name="Blomberg W."/>
            <person name="Selmecki A."/>
        </authorList>
    </citation>
    <scope>NUCLEOTIDE SEQUENCE [LARGE SCALE GENOMIC DNA]</scope>
    <source>
        <strain evidence="2 3">DSM 5831</strain>
    </source>
</reference>
<dbReference type="EMBL" id="CP025958">
    <property type="protein sequence ID" value="AWM39922.1"/>
    <property type="molecule type" value="Genomic_DNA"/>
</dbReference>
<dbReference type="AlphaFoldDB" id="A0A2Z3H6F1"/>
<dbReference type="RefSeq" id="WP_010044233.1">
    <property type="nucleotide sequence ID" value="NZ_CP025958.1"/>
</dbReference>
<proteinExistence type="predicted"/>
<sequence>MFRMICALSLVCFATTAGGADRREKAAQLHKEVADLRAQLAAKEAELKRLEDVTAVPFVFAEKMKVGTAGPLGYEKAKGEAPTPLREFGVVQILDAERALVHAPSHWVPVQGGGLVLCYGTFVLRHPTAGLKVGGGVTPDAPWLRVWDTVTIDKRTYPLVEPYTPPAK</sequence>
<evidence type="ECO:0000313" key="3">
    <source>
        <dbReference type="Proteomes" id="UP000245802"/>
    </source>
</evidence>
<keyword evidence="1" id="KW-0175">Coiled coil</keyword>
<feature type="coiled-coil region" evidence="1">
    <location>
        <begin position="26"/>
        <end position="53"/>
    </location>
</feature>
<dbReference type="Proteomes" id="UP000245802">
    <property type="component" value="Chromosome"/>
</dbReference>
<evidence type="ECO:0000256" key="1">
    <source>
        <dbReference type="SAM" id="Coils"/>
    </source>
</evidence>
<protein>
    <submittedName>
        <fullName evidence="2">Uncharacterized protein</fullName>
    </submittedName>
</protein>
<gene>
    <name evidence="2" type="ORF">C1280_24900</name>
</gene>
<organism evidence="2 3">
    <name type="scientific">Gemmata obscuriglobus</name>
    <dbReference type="NCBI Taxonomy" id="114"/>
    <lineage>
        <taxon>Bacteria</taxon>
        <taxon>Pseudomonadati</taxon>
        <taxon>Planctomycetota</taxon>
        <taxon>Planctomycetia</taxon>
        <taxon>Gemmatales</taxon>
        <taxon>Gemmataceae</taxon>
        <taxon>Gemmata</taxon>
    </lineage>
</organism>
<accession>A0A2Z3H6F1</accession>